<evidence type="ECO:0000256" key="1">
    <source>
        <dbReference type="ARBA" id="ARBA00004141"/>
    </source>
</evidence>
<feature type="transmembrane region" description="Helical" evidence="7">
    <location>
        <begin position="247"/>
        <end position="266"/>
    </location>
</feature>
<dbReference type="InterPro" id="IPR036259">
    <property type="entry name" value="MFS_trans_sf"/>
</dbReference>
<evidence type="ECO:0000256" key="5">
    <source>
        <dbReference type="ARBA" id="ARBA00023136"/>
    </source>
</evidence>
<dbReference type="InterPro" id="IPR011701">
    <property type="entry name" value="MFS"/>
</dbReference>
<dbReference type="PROSITE" id="PS50850">
    <property type="entry name" value="MFS"/>
    <property type="match status" value="1"/>
</dbReference>
<protein>
    <submittedName>
        <fullName evidence="9">MFS transporter, putative</fullName>
    </submittedName>
</protein>
<feature type="region of interest" description="Disordered" evidence="6">
    <location>
        <begin position="1"/>
        <end position="29"/>
    </location>
</feature>
<dbReference type="CDD" id="cd17502">
    <property type="entry name" value="MFS_Azr1_MDR_like"/>
    <property type="match status" value="1"/>
</dbReference>
<feature type="transmembrane region" description="Helical" evidence="7">
    <location>
        <begin position="286"/>
        <end position="304"/>
    </location>
</feature>
<evidence type="ECO:0000256" key="6">
    <source>
        <dbReference type="SAM" id="MobiDB-lite"/>
    </source>
</evidence>
<dbReference type="Pfam" id="PF07690">
    <property type="entry name" value="MFS_1"/>
    <property type="match status" value="1"/>
</dbReference>
<keyword evidence="4 7" id="KW-1133">Transmembrane helix</keyword>
<name>A0ABQ1BF93_9EURO</name>
<dbReference type="Proteomes" id="UP000465266">
    <property type="component" value="Unassembled WGS sequence"/>
</dbReference>
<feature type="transmembrane region" description="Helical" evidence="7">
    <location>
        <begin position="324"/>
        <end position="344"/>
    </location>
</feature>
<feature type="domain" description="Major facilitator superfamily (MFS) profile" evidence="8">
    <location>
        <begin position="1"/>
        <end position="526"/>
    </location>
</feature>
<feature type="transmembrane region" description="Helical" evidence="7">
    <location>
        <begin position="101"/>
        <end position="121"/>
    </location>
</feature>
<gene>
    <name evidence="9" type="ORF">IFM53868_10877</name>
</gene>
<keyword evidence="5 7" id="KW-0472">Membrane</keyword>
<feature type="transmembrane region" description="Helical" evidence="7">
    <location>
        <begin position="350"/>
        <end position="368"/>
    </location>
</feature>
<feature type="transmembrane region" description="Helical" evidence="7">
    <location>
        <begin position="502"/>
        <end position="520"/>
    </location>
</feature>
<feature type="transmembrane region" description="Helical" evidence="7">
    <location>
        <begin position="159"/>
        <end position="182"/>
    </location>
</feature>
<dbReference type="InterPro" id="IPR020846">
    <property type="entry name" value="MFS_dom"/>
</dbReference>
<keyword evidence="10" id="KW-1185">Reference proteome</keyword>
<dbReference type="PANTHER" id="PTHR23501">
    <property type="entry name" value="MAJOR FACILITATOR SUPERFAMILY"/>
    <property type="match status" value="1"/>
</dbReference>
<dbReference type="EMBL" id="BLKG01000296">
    <property type="protein sequence ID" value="GFG00877.1"/>
    <property type="molecule type" value="Genomic_DNA"/>
</dbReference>
<keyword evidence="2" id="KW-0813">Transport</keyword>
<evidence type="ECO:0000313" key="10">
    <source>
        <dbReference type="Proteomes" id="UP000465266"/>
    </source>
</evidence>
<dbReference type="PANTHER" id="PTHR23501:SF177">
    <property type="entry name" value="MAJOR FACILITATOR SUPERFAMILY (MFS) PROFILE DOMAIN-CONTAINING PROTEIN-RELATED"/>
    <property type="match status" value="1"/>
</dbReference>
<reference evidence="9 10" key="1">
    <citation type="submission" date="2020-01" db="EMBL/GenBank/DDBJ databases">
        <title>Draft genome sequence of Aspergillus udagawae IFM 53868.</title>
        <authorList>
            <person name="Takahashi H."/>
            <person name="Yaguchi T."/>
        </authorList>
    </citation>
    <scope>NUCLEOTIDE SEQUENCE [LARGE SCALE GENOMIC DNA]</scope>
    <source>
        <strain evidence="9 10">IFM 53868</strain>
    </source>
</reference>
<keyword evidence="3 7" id="KW-0812">Transmembrane</keyword>
<evidence type="ECO:0000313" key="9">
    <source>
        <dbReference type="EMBL" id="GFG00877.1"/>
    </source>
</evidence>
<dbReference type="SUPFAM" id="SSF103473">
    <property type="entry name" value="MFS general substrate transporter"/>
    <property type="match status" value="2"/>
</dbReference>
<sequence length="538" mass="56511">MAADTEIVEPVSGHGSLHEKNNTNGSDDADEGDYPTGFRLLFVVVALILAIFLTSLDFTIIAIAIPRITDDFRLVWLGLLPVTADPECMGGKAYGFFSLKITFLLALFLSEIGSLICGVAPSSVALIVGRAIAGLGAAGLNTGSFTLVAFCAPPKKRPIFTGLIGLSYGIASVIGPLLGGVFTDSVTWRWCFYINLPPAASKTTDNRTWRSKLLQMDPIGTGLVLACLTCYILAMQYGGQKHPWNSSVVIGLIVGFVLILAALVGWELHMGEKAMSPPRLVKRHAVPSAVGFFFGSYIVIIYFLPTYFQSIDGVSAIGSGVHNLPFILAVSIFPVASGVLISVTGYPAPFVVGGAAIATVGCGLIYTLDIGTGAGKWIGYQILAGFGNGLGAQVPMIMAQANTDASDMAATTAILMCKFSKSSESQFQLFTTLRPTGFQTIGGAFMQAGAQAAFANRLLDELPHTAPDVDPRAVVAAGATELTSFGSSLPGVRIAYMRGLKVAFAFACASMGVAFILALFSRRKRITGEAVKNAMAAA</sequence>
<evidence type="ECO:0000256" key="3">
    <source>
        <dbReference type="ARBA" id="ARBA00022692"/>
    </source>
</evidence>
<accession>A0ABQ1BF93</accession>
<comment type="subcellular location">
    <subcellularLocation>
        <location evidence="1">Membrane</location>
        <topology evidence="1">Multi-pass membrane protein</topology>
    </subcellularLocation>
</comment>
<evidence type="ECO:0000256" key="7">
    <source>
        <dbReference type="SAM" id="Phobius"/>
    </source>
</evidence>
<feature type="transmembrane region" description="Helical" evidence="7">
    <location>
        <begin position="218"/>
        <end position="235"/>
    </location>
</feature>
<organism evidence="9 10">
    <name type="scientific">Aspergillus udagawae</name>
    <dbReference type="NCBI Taxonomy" id="91492"/>
    <lineage>
        <taxon>Eukaryota</taxon>
        <taxon>Fungi</taxon>
        <taxon>Dikarya</taxon>
        <taxon>Ascomycota</taxon>
        <taxon>Pezizomycotina</taxon>
        <taxon>Eurotiomycetes</taxon>
        <taxon>Eurotiomycetidae</taxon>
        <taxon>Eurotiales</taxon>
        <taxon>Aspergillaceae</taxon>
        <taxon>Aspergillus</taxon>
        <taxon>Aspergillus subgen. Fumigati</taxon>
    </lineage>
</organism>
<proteinExistence type="predicted"/>
<feature type="transmembrane region" description="Helical" evidence="7">
    <location>
        <begin position="40"/>
        <end position="65"/>
    </location>
</feature>
<feature type="transmembrane region" description="Helical" evidence="7">
    <location>
        <begin position="127"/>
        <end position="152"/>
    </location>
</feature>
<dbReference type="Gene3D" id="1.20.1250.20">
    <property type="entry name" value="MFS general substrate transporter like domains"/>
    <property type="match status" value="1"/>
</dbReference>
<evidence type="ECO:0000256" key="2">
    <source>
        <dbReference type="ARBA" id="ARBA00022448"/>
    </source>
</evidence>
<evidence type="ECO:0000256" key="4">
    <source>
        <dbReference type="ARBA" id="ARBA00022989"/>
    </source>
</evidence>
<evidence type="ECO:0000259" key="8">
    <source>
        <dbReference type="PROSITE" id="PS50850"/>
    </source>
</evidence>
<comment type="caution">
    <text evidence="9">The sequence shown here is derived from an EMBL/GenBank/DDBJ whole genome shotgun (WGS) entry which is preliminary data.</text>
</comment>